<dbReference type="EMBL" id="JBHSPX010000004">
    <property type="protein sequence ID" value="MFC6063734.1"/>
    <property type="molecule type" value="Genomic_DNA"/>
</dbReference>
<organism evidence="1 2">
    <name type="scientific">Streptomyces ochraceiscleroticus</name>
    <dbReference type="NCBI Taxonomy" id="47761"/>
    <lineage>
        <taxon>Bacteria</taxon>
        <taxon>Bacillati</taxon>
        <taxon>Actinomycetota</taxon>
        <taxon>Actinomycetes</taxon>
        <taxon>Kitasatosporales</taxon>
        <taxon>Streptomycetaceae</taxon>
        <taxon>Streptomyces</taxon>
    </lineage>
</organism>
<proteinExistence type="predicted"/>
<evidence type="ECO:0000313" key="1">
    <source>
        <dbReference type="EMBL" id="MFC6063734.1"/>
    </source>
</evidence>
<reference evidence="2" key="1">
    <citation type="journal article" date="2019" name="Int. J. Syst. Evol. Microbiol.">
        <title>The Global Catalogue of Microorganisms (GCM) 10K type strain sequencing project: providing services to taxonomists for standard genome sequencing and annotation.</title>
        <authorList>
            <consortium name="The Broad Institute Genomics Platform"/>
            <consortium name="The Broad Institute Genome Sequencing Center for Infectious Disease"/>
            <person name="Wu L."/>
            <person name="Ma J."/>
        </authorList>
    </citation>
    <scope>NUCLEOTIDE SEQUENCE [LARGE SCALE GENOMIC DNA]</scope>
    <source>
        <strain evidence="2">CGMCC 1.15180</strain>
    </source>
</reference>
<sequence>MTERETFPTGSEHEYRAVLLTYELLVDARETLARHGVPVPQPAELKAAAARIDTLDDALSAIRELGRVVTAVIAGQVQPSADPSEVGA</sequence>
<protein>
    <submittedName>
        <fullName evidence="1">Uncharacterized protein</fullName>
    </submittedName>
</protein>
<name>A0ABW1ML63_9ACTN</name>
<accession>A0ABW1ML63</accession>
<dbReference type="Proteomes" id="UP001596139">
    <property type="component" value="Unassembled WGS sequence"/>
</dbReference>
<comment type="caution">
    <text evidence="1">The sequence shown here is derived from an EMBL/GenBank/DDBJ whole genome shotgun (WGS) entry which is preliminary data.</text>
</comment>
<keyword evidence="2" id="KW-1185">Reference proteome</keyword>
<dbReference type="RefSeq" id="WP_157848905.1">
    <property type="nucleotide sequence ID" value="NZ_JBHSPX010000004.1"/>
</dbReference>
<evidence type="ECO:0000313" key="2">
    <source>
        <dbReference type="Proteomes" id="UP001596139"/>
    </source>
</evidence>
<gene>
    <name evidence="1" type="ORF">ACFP4F_14345</name>
</gene>